<proteinExistence type="predicted"/>
<feature type="domain" description="AB hydrolase-1" evidence="1">
    <location>
        <begin position="71"/>
        <end position="269"/>
    </location>
</feature>
<keyword evidence="3" id="KW-1185">Reference proteome</keyword>
<reference evidence="2 3" key="1">
    <citation type="submission" date="2019-03" db="EMBL/GenBank/DDBJ databases">
        <title>Genomics of glacier-inhabiting Cryobacterium strains.</title>
        <authorList>
            <person name="Liu Q."/>
            <person name="Xin Y.-H."/>
        </authorList>
    </citation>
    <scope>NUCLEOTIDE SEQUENCE [LARGE SCALE GENOMIC DNA]</scope>
    <source>
        <strain evidence="2 3">CGMCC 1.10440</strain>
    </source>
</reference>
<dbReference type="Proteomes" id="UP000298488">
    <property type="component" value="Unassembled WGS sequence"/>
</dbReference>
<name>A0A4R8VDA3_9MICO</name>
<accession>A0A4R8VDA3</accession>
<dbReference type="InterPro" id="IPR029058">
    <property type="entry name" value="AB_hydrolase_fold"/>
</dbReference>
<dbReference type="RefSeq" id="WP_104095687.1">
    <property type="nucleotide sequence ID" value="NZ_JACHBP010000001.1"/>
</dbReference>
<dbReference type="Pfam" id="PF12697">
    <property type="entry name" value="Abhydrolase_6"/>
    <property type="match status" value="1"/>
</dbReference>
<dbReference type="AlphaFoldDB" id="A0A4R8VDA3"/>
<dbReference type="SUPFAM" id="SSF53474">
    <property type="entry name" value="alpha/beta-Hydrolases"/>
    <property type="match status" value="1"/>
</dbReference>
<comment type="caution">
    <text evidence="2">The sequence shown here is derived from an EMBL/GenBank/DDBJ whole genome shotgun (WGS) entry which is preliminary data.</text>
</comment>
<protein>
    <submittedName>
        <fullName evidence="2">Alpha/beta hydrolase</fullName>
    </submittedName>
</protein>
<keyword evidence="2" id="KW-0378">Hydrolase</keyword>
<dbReference type="InterPro" id="IPR000073">
    <property type="entry name" value="AB_hydrolase_1"/>
</dbReference>
<gene>
    <name evidence="2" type="ORF">E3N84_07025</name>
</gene>
<dbReference type="PANTHER" id="PTHR43798">
    <property type="entry name" value="MONOACYLGLYCEROL LIPASE"/>
    <property type="match status" value="1"/>
</dbReference>
<dbReference type="PANTHER" id="PTHR43798:SF33">
    <property type="entry name" value="HYDROLASE, PUTATIVE (AFU_ORTHOLOGUE AFUA_2G14860)-RELATED"/>
    <property type="match status" value="1"/>
</dbReference>
<evidence type="ECO:0000259" key="1">
    <source>
        <dbReference type="Pfam" id="PF12697"/>
    </source>
</evidence>
<evidence type="ECO:0000313" key="3">
    <source>
        <dbReference type="Proteomes" id="UP000298488"/>
    </source>
</evidence>
<dbReference type="GO" id="GO:0016020">
    <property type="term" value="C:membrane"/>
    <property type="evidence" value="ECO:0007669"/>
    <property type="project" value="TreeGrafter"/>
</dbReference>
<organism evidence="2 3">
    <name type="scientific">Terrimesophilobacter mesophilus</name>
    <dbReference type="NCBI Taxonomy" id="433647"/>
    <lineage>
        <taxon>Bacteria</taxon>
        <taxon>Bacillati</taxon>
        <taxon>Actinomycetota</taxon>
        <taxon>Actinomycetes</taxon>
        <taxon>Micrococcales</taxon>
        <taxon>Microbacteriaceae</taxon>
        <taxon>Terrimesophilobacter</taxon>
    </lineage>
</organism>
<evidence type="ECO:0000313" key="2">
    <source>
        <dbReference type="EMBL" id="TFB79817.1"/>
    </source>
</evidence>
<dbReference type="EMBL" id="SOFI01000003">
    <property type="protein sequence ID" value="TFB79817.1"/>
    <property type="molecule type" value="Genomic_DNA"/>
</dbReference>
<dbReference type="OrthoDB" id="9785847at2"/>
<sequence>MPARLKSLHVLDQVAPRLAAEIVWRLWRTPRKPRPLTAEATPVMDLAVHAMASIAGRRIATYRWGSGSRVILLVHGWEGRAADFAPIVRELRSRERTILAIDAPGHGDSSGRRTTVIDYAEILAEVARRHGRLEAVVSHSLGTPSVAAATRHGLQADRFVSLGGVADLGRLVPTFCQALGVRPSTVERVRTLIENRVFSGDREVWTRYSAAASPLPASDPLLVIHDRADRVVPFADASLLADTHGPLTRSVVTEGLGHYRILSADAVLDEVSSFLGTPSAVEGSVPAIA</sequence>
<dbReference type="GO" id="GO:0016787">
    <property type="term" value="F:hydrolase activity"/>
    <property type="evidence" value="ECO:0007669"/>
    <property type="project" value="UniProtKB-KW"/>
</dbReference>
<dbReference type="Gene3D" id="3.40.50.1820">
    <property type="entry name" value="alpha/beta hydrolase"/>
    <property type="match status" value="1"/>
</dbReference>
<dbReference type="InterPro" id="IPR050266">
    <property type="entry name" value="AB_hydrolase_sf"/>
</dbReference>